<dbReference type="Proteomes" id="UP000178089">
    <property type="component" value="Unassembled WGS sequence"/>
</dbReference>
<evidence type="ECO:0000313" key="4">
    <source>
        <dbReference type="Proteomes" id="UP000178089"/>
    </source>
</evidence>
<dbReference type="EMBL" id="MHRT01000001">
    <property type="protein sequence ID" value="OHA29773.1"/>
    <property type="molecule type" value="Genomic_DNA"/>
</dbReference>
<evidence type="ECO:0000256" key="1">
    <source>
        <dbReference type="SAM" id="Coils"/>
    </source>
</evidence>
<sequence length="273" mass="30434">MKKHYYLYAIVLLAIIAVLPAIVRAEEGASDTTVDSSTSANVDTRLKTPLPIPKPGMSNPAALREQLRVNGENARKELELKNKKLLENKIASSTKPKILEVRKDIRDDRREDVSDILKETRENIREASSTMERREIRKDMRLDIFKVRKEAIIKQLNVSLHNLKQIRERINSRIEKSTSEGKNMIEAKRLLIIADEKIIVAGNAVRKLESYTPVESTDSAAAATAIDLIKPREFGNVAIIAIKDAHKALVDVVRAVAKALGVGNATTTNTINN</sequence>
<feature type="coiled-coil region" evidence="1">
    <location>
        <begin position="117"/>
        <end position="180"/>
    </location>
</feature>
<comment type="caution">
    <text evidence="3">The sequence shown here is derived from an EMBL/GenBank/DDBJ whole genome shotgun (WGS) entry which is preliminary data.</text>
</comment>
<keyword evidence="1" id="KW-0175">Coiled coil</keyword>
<name>A0A1G2N168_9BACT</name>
<feature type="compositionally biased region" description="Low complexity" evidence="2">
    <location>
        <begin position="30"/>
        <end position="43"/>
    </location>
</feature>
<evidence type="ECO:0000313" key="3">
    <source>
        <dbReference type="EMBL" id="OHA29773.1"/>
    </source>
</evidence>
<protein>
    <submittedName>
        <fullName evidence="3">Uncharacterized protein</fullName>
    </submittedName>
</protein>
<dbReference type="AlphaFoldDB" id="A0A1G2N168"/>
<dbReference type="STRING" id="1802315.A3F51_03570"/>
<feature type="region of interest" description="Disordered" evidence="2">
    <location>
        <begin position="29"/>
        <end position="59"/>
    </location>
</feature>
<proteinExistence type="predicted"/>
<reference evidence="3 4" key="1">
    <citation type="journal article" date="2016" name="Nat. Commun.">
        <title>Thousands of microbial genomes shed light on interconnected biogeochemical processes in an aquifer system.</title>
        <authorList>
            <person name="Anantharaman K."/>
            <person name="Brown C.T."/>
            <person name="Hug L.A."/>
            <person name="Sharon I."/>
            <person name="Castelle C.J."/>
            <person name="Probst A.J."/>
            <person name="Thomas B.C."/>
            <person name="Singh A."/>
            <person name="Wilkins M.J."/>
            <person name="Karaoz U."/>
            <person name="Brodie E.L."/>
            <person name="Williams K.H."/>
            <person name="Hubbard S.S."/>
            <person name="Banfield J.F."/>
        </authorList>
    </citation>
    <scope>NUCLEOTIDE SEQUENCE [LARGE SCALE GENOMIC DNA]</scope>
</reference>
<accession>A0A1G2N168</accession>
<evidence type="ECO:0000256" key="2">
    <source>
        <dbReference type="SAM" id="MobiDB-lite"/>
    </source>
</evidence>
<organism evidence="3 4">
    <name type="scientific">Candidatus Taylorbacteria bacterium RIFCSPHIGHO2_12_FULL_45_16</name>
    <dbReference type="NCBI Taxonomy" id="1802315"/>
    <lineage>
        <taxon>Bacteria</taxon>
        <taxon>Candidatus Tayloriibacteriota</taxon>
    </lineage>
</organism>
<gene>
    <name evidence="3" type="ORF">A3F51_03570</name>
</gene>